<dbReference type="InterPro" id="IPR013549">
    <property type="entry name" value="DUF1731"/>
</dbReference>
<evidence type="ECO:0000259" key="2">
    <source>
        <dbReference type="Pfam" id="PF01370"/>
    </source>
</evidence>
<feature type="domain" description="NAD-dependent epimerase/dehydratase" evidence="2">
    <location>
        <begin position="3"/>
        <end position="224"/>
    </location>
</feature>
<accession>A0A8J6PVW2</accession>
<evidence type="ECO:0000313" key="4">
    <source>
        <dbReference type="EMBL" id="MBD0824032.1"/>
    </source>
</evidence>
<name>A0A8J6PVW2_9FLAO</name>
<feature type="domain" description="DUF1731" evidence="3">
    <location>
        <begin position="253"/>
        <end position="299"/>
    </location>
</feature>
<protein>
    <submittedName>
        <fullName evidence="4">TIGR01777 family protein</fullName>
    </submittedName>
</protein>
<gene>
    <name evidence="4" type="ORF">ICJ85_08350</name>
</gene>
<dbReference type="RefSeq" id="WP_188223337.1">
    <property type="nucleotide sequence ID" value="NZ_JACVXD010000003.1"/>
</dbReference>
<keyword evidence="5" id="KW-1185">Reference proteome</keyword>
<dbReference type="AlphaFoldDB" id="A0A8J6PVW2"/>
<comment type="similarity">
    <text evidence="1">Belongs to the NAD(P)-dependent epimerase/dehydratase family. SDR39U1 subfamily.</text>
</comment>
<dbReference type="PANTHER" id="PTHR11092:SF0">
    <property type="entry name" value="EPIMERASE FAMILY PROTEIN SDR39U1"/>
    <property type="match status" value="1"/>
</dbReference>
<evidence type="ECO:0000259" key="3">
    <source>
        <dbReference type="Pfam" id="PF08338"/>
    </source>
</evidence>
<dbReference type="Pfam" id="PF01370">
    <property type="entry name" value="Epimerase"/>
    <property type="match status" value="1"/>
</dbReference>
<dbReference type="InterPro" id="IPR001509">
    <property type="entry name" value="Epimerase_deHydtase"/>
</dbReference>
<evidence type="ECO:0000256" key="1">
    <source>
        <dbReference type="ARBA" id="ARBA00009353"/>
    </source>
</evidence>
<dbReference type="Proteomes" id="UP000621516">
    <property type="component" value="Unassembled WGS sequence"/>
</dbReference>
<dbReference type="PANTHER" id="PTHR11092">
    <property type="entry name" value="SUGAR NUCLEOTIDE EPIMERASE RELATED"/>
    <property type="match status" value="1"/>
</dbReference>
<organism evidence="4 5">
    <name type="scientific">Aestuariibaculum marinum</name>
    <dbReference type="NCBI Taxonomy" id="2683592"/>
    <lineage>
        <taxon>Bacteria</taxon>
        <taxon>Pseudomonadati</taxon>
        <taxon>Bacteroidota</taxon>
        <taxon>Flavobacteriia</taxon>
        <taxon>Flavobacteriales</taxon>
        <taxon>Flavobacteriaceae</taxon>
    </lineage>
</organism>
<dbReference type="NCBIfam" id="TIGR01777">
    <property type="entry name" value="yfcH"/>
    <property type="match status" value="1"/>
</dbReference>
<dbReference type="Gene3D" id="3.40.50.720">
    <property type="entry name" value="NAD(P)-binding Rossmann-like Domain"/>
    <property type="match status" value="1"/>
</dbReference>
<dbReference type="InterPro" id="IPR036291">
    <property type="entry name" value="NAD(P)-bd_dom_sf"/>
</dbReference>
<dbReference type="SUPFAM" id="SSF51735">
    <property type="entry name" value="NAD(P)-binding Rossmann-fold domains"/>
    <property type="match status" value="1"/>
</dbReference>
<dbReference type="EMBL" id="JACVXD010000003">
    <property type="protein sequence ID" value="MBD0824032.1"/>
    <property type="molecule type" value="Genomic_DNA"/>
</dbReference>
<dbReference type="InterPro" id="IPR010099">
    <property type="entry name" value="SDR39U1"/>
</dbReference>
<proteinExistence type="inferred from homology"/>
<comment type="caution">
    <text evidence="4">The sequence shown here is derived from an EMBL/GenBank/DDBJ whole genome shotgun (WGS) entry which is preliminary data.</text>
</comment>
<evidence type="ECO:0000313" key="5">
    <source>
        <dbReference type="Proteomes" id="UP000621516"/>
    </source>
</evidence>
<sequence>MRVLITGATGMIGSEIVKHCFKKGIYVNYLTTSKSKIEQNEDYQGFYWNPKTQEIDTQCFEGVDAIIHLAGASISKRWTPCYKKEILSSRRDSTRLLVNSLKGEMHSIKQVISASAIGIYPDSLTNYYEENYKVEDTSFLSKVTQIWESEVDAFSELDIIVSKIRIGLVLSDKGGALKEMLKPVKMGVGAAFGKGTQWQSWIHIHDLAELFLYVLKHQLPGVYNAVAPNPVTNNELIKIIANTVDAPLIMPNIPKVFMKMILGEMHTILFDSQRVSCKKIEDKGFYFKYHHLQPALADLLE</sequence>
<reference evidence="4 5" key="1">
    <citation type="journal article" date="2018" name="J. Microbiol.">
        <title>Aestuariibaculum marinum sp. nov., a marine bacterium isolated from seawater in South Korea.</title>
        <authorList>
            <person name="Choi J."/>
            <person name="Lee D."/>
            <person name="Jang J.H."/>
            <person name="Cha S."/>
            <person name="Seo T."/>
        </authorList>
    </citation>
    <scope>NUCLEOTIDE SEQUENCE [LARGE SCALE GENOMIC DNA]</scope>
    <source>
        <strain evidence="4 5">IP7</strain>
    </source>
</reference>
<dbReference type="Pfam" id="PF08338">
    <property type="entry name" value="DUF1731"/>
    <property type="match status" value="1"/>
</dbReference>